<evidence type="ECO:0000256" key="4">
    <source>
        <dbReference type="ARBA" id="ARBA00022538"/>
    </source>
</evidence>
<gene>
    <name evidence="11" type="ORF">D3P09_24140</name>
</gene>
<feature type="transmembrane region" description="Helical" evidence="10">
    <location>
        <begin position="423"/>
        <end position="443"/>
    </location>
</feature>
<dbReference type="PANTHER" id="PTHR32024">
    <property type="entry name" value="TRK SYSTEM POTASSIUM UPTAKE PROTEIN TRKG-RELATED"/>
    <property type="match status" value="1"/>
</dbReference>
<keyword evidence="6" id="KW-0630">Potassium</keyword>
<dbReference type="RefSeq" id="WP_120114008.1">
    <property type="nucleotide sequence ID" value="NZ_QXQB01000007.1"/>
</dbReference>
<feature type="transmembrane region" description="Helical" evidence="10">
    <location>
        <begin position="91"/>
        <end position="115"/>
    </location>
</feature>
<comment type="subcellular location">
    <subcellularLocation>
        <location evidence="1">Cell membrane</location>
        <topology evidence="1">Multi-pass membrane protein</topology>
    </subcellularLocation>
</comment>
<evidence type="ECO:0000256" key="8">
    <source>
        <dbReference type="ARBA" id="ARBA00023065"/>
    </source>
</evidence>
<dbReference type="InterPro" id="IPR004772">
    <property type="entry name" value="TrkH"/>
</dbReference>
<dbReference type="EMBL" id="QXQB01000007">
    <property type="protein sequence ID" value="RJX37008.1"/>
    <property type="molecule type" value="Genomic_DNA"/>
</dbReference>
<keyword evidence="12" id="KW-1185">Reference proteome</keyword>
<proteinExistence type="predicted"/>
<evidence type="ECO:0000256" key="6">
    <source>
        <dbReference type="ARBA" id="ARBA00022958"/>
    </source>
</evidence>
<dbReference type="AlphaFoldDB" id="A0A3A6PE58"/>
<feature type="transmembrane region" description="Helical" evidence="10">
    <location>
        <begin position="142"/>
        <end position="163"/>
    </location>
</feature>
<keyword evidence="9 10" id="KW-0472">Membrane</keyword>
<evidence type="ECO:0000256" key="1">
    <source>
        <dbReference type="ARBA" id="ARBA00004651"/>
    </source>
</evidence>
<evidence type="ECO:0000313" key="11">
    <source>
        <dbReference type="EMBL" id="RJX37008.1"/>
    </source>
</evidence>
<evidence type="ECO:0000313" key="12">
    <source>
        <dbReference type="Proteomes" id="UP000267798"/>
    </source>
</evidence>
<feature type="transmembrane region" description="Helical" evidence="10">
    <location>
        <begin position="30"/>
        <end position="48"/>
    </location>
</feature>
<dbReference type="Pfam" id="PF02386">
    <property type="entry name" value="TrkH"/>
    <property type="match status" value="1"/>
</dbReference>
<accession>A0A3A6PE58</accession>
<evidence type="ECO:0000256" key="9">
    <source>
        <dbReference type="ARBA" id="ARBA00023136"/>
    </source>
</evidence>
<dbReference type="InterPro" id="IPR003445">
    <property type="entry name" value="Cat_transpt"/>
</dbReference>
<dbReference type="PANTHER" id="PTHR32024:SF1">
    <property type="entry name" value="KTR SYSTEM POTASSIUM UPTAKE PROTEIN B"/>
    <property type="match status" value="1"/>
</dbReference>
<feature type="transmembrane region" description="Helical" evidence="10">
    <location>
        <begin position="241"/>
        <end position="262"/>
    </location>
</feature>
<evidence type="ECO:0000256" key="7">
    <source>
        <dbReference type="ARBA" id="ARBA00022989"/>
    </source>
</evidence>
<keyword evidence="2" id="KW-0813">Transport</keyword>
<feature type="transmembrane region" description="Helical" evidence="10">
    <location>
        <begin position="60"/>
        <end position="79"/>
    </location>
</feature>
<comment type="caution">
    <text evidence="11">The sequence shown here is derived from an EMBL/GenBank/DDBJ whole genome shotgun (WGS) entry which is preliminary data.</text>
</comment>
<feature type="transmembrane region" description="Helical" evidence="10">
    <location>
        <begin position="206"/>
        <end position="229"/>
    </location>
</feature>
<dbReference type="GO" id="GO:0005886">
    <property type="term" value="C:plasma membrane"/>
    <property type="evidence" value="ECO:0007669"/>
    <property type="project" value="UniProtKB-SubCell"/>
</dbReference>
<keyword evidence="5 10" id="KW-0812">Transmembrane</keyword>
<organism evidence="11 12">
    <name type="scientific">Paenibacillus pinisoli</name>
    <dbReference type="NCBI Taxonomy" id="1276110"/>
    <lineage>
        <taxon>Bacteria</taxon>
        <taxon>Bacillati</taxon>
        <taxon>Bacillota</taxon>
        <taxon>Bacilli</taxon>
        <taxon>Bacillales</taxon>
        <taxon>Paenibacillaceae</taxon>
        <taxon>Paenibacillus</taxon>
    </lineage>
</organism>
<evidence type="ECO:0000256" key="10">
    <source>
        <dbReference type="SAM" id="Phobius"/>
    </source>
</evidence>
<feature type="transmembrane region" description="Helical" evidence="10">
    <location>
        <begin position="364"/>
        <end position="384"/>
    </location>
</feature>
<dbReference type="NCBIfam" id="TIGR00933">
    <property type="entry name" value="2a38"/>
    <property type="match status" value="1"/>
</dbReference>
<feature type="transmembrane region" description="Helical" evidence="10">
    <location>
        <begin position="175"/>
        <end position="194"/>
    </location>
</feature>
<keyword evidence="7 10" id="KW-1133">Transmembrane helix</keyword>
<feature type="transmembrane region" description="Helical" evidence="10">
    <location>
        <begin position="299"/>
        <end position="319"/>
    </location>
</feature>
<keyword evidence="4" id="KW-0633">Potassium transport</keyword>
<evidence type="ECO:0000256" key="5">
    <source>
        <dbReference type="ARBA" id="ARBA00022692"/>
    </source>
</evidence>
<keyword evidence="3" id="KW-1003">Cell membrane</keyword>
<dbReference type="Proteomes" id="UP000267798">
    <property type="component" value="Unassembled WGS sequence"/>
</dbReference>
<name>A0A3A6PE58_9BACL</name>
<evidence type="ECO:0000256" key="3">
    <source>
        <dbReference type="ARBA" id="ARBA00022475"/>
    </source>
</evidence>
<sequence>MDALRTRRSELSLVERTITRLKNNISPPQLITIVFFFLICIGTVLLSMPFSSSSGDSVGFLNALFTAVSAVCVNGLVVLDTGSAFSMFGQVVIMLLIQIGGIGFMTLGVMVAILLGKKIGLKQRLIIQHSTQSTSAQGLVKLSLYMVLIVFLFESIATLILTLRWESEMGLGRAAYYALFHSISAFNNAGFALWSDGLSQHVGDPIVNFIIITLFVVGGLGYIVIVDIIRKRSWRKLSLHSKIVILATAILSLLGFLLLFLLESWNSATYGDLTLSERIMASIFQSFTPRSAGFNTVDIASMLSVSQFLLIILMFIGAASGGTGGGIKINTVVVLLLATFNTFRGGGQIHAFERKISQDTVMRALAVVISSLTCVLFVTFLLTITEDMLEDHFLQVLFEATSAFSTTGLSMGLTADLSPVGKVIIAITMFIGRLGPLTLAFALSQKKQTSKIGYPEDHILIG</sequence>
<reference evidence="11 12" key="1">
    <citation type="submission" date="2018-09" db="EMBL/GenBank/DDBJ databases">
        <title>Paenibacillus aracenensis nov. sp. isolated from a cave in southern Spain.</title>
        <authorList>
            <person name="Jurado V."/>
            <person name="Gutierrez-Patricio S."/>
            <person name="Gonzalez-Pimentel J.L."/>
            <person name="Miller A.Z."/>
            <person name="Laiz L."/>
            <person name="Saiz-Jimenez C."/>
        </authorList>
    </citation>
    <scope>NUCLEOTIDE SEQUENCE [LARGE SCALE GENOMIC DNA]</scope>
    <source>
        <strain evidence="11 12">JCM 19203</strain>
    </source>
</reference>
<evidence type="ECO:0000256" key="2">
    <source>
        <dbReference type="ARBA" id="ARBA00022448"/>
    </source>
</evidence>
<dbReference type="GO" id="GO:0015379">
    <property type="term" value="F:potassium:chloride symporter activity"/>
    <property type="evidence" value="ECO:0007669"/>
    <property type="project" value="InterPro"/>
</dbReference>
<keyword evidence="8" id="KW-0406">Ion transport</keyword>
<dbReference type="OrthoDB" id="9810952at2"/>
<protein>
    <submittedName>
        <fullName evidence="11">Ktr system potassium transporter B</fullName>
    </submittedName>
</protein>